<dbReference type="OrthoDB" id="6257894at2759"/>
<dbReference type="KEGG" id="aag:5573763"/>
<reference evidence="3" key="3">
    <citation type="submission" date="2012-09" db="EMBL/GenBank/DDBJ databases">
        <authorList>
            <consortium name="VectorBase"/>
        </authorList>
    </citation>
    <scope>NUCLEOTIDE SEQUENCE</scope>
    <source>
        <strain evidence="3">Liverpool</strain>
    </source>
</reference>
<name>A0A1S4EVD6_AEDAE</name>
<gene>
    <name evidence="3" type="ORF">AaeL_AAEL000269</name>
</gene>
<proteinExistence type="inferred from homology"/>
<organism evidence="3 4">
    <name type="scientific">Aedes aegypti</name>
    <name type="common">Yellowfever mosquito</name>
    <name type="synonym">Culex aegypti</name>
    <dbReference type="NCBI Taxonomy" id="7159"/>
    <lineage>
        <taxon>Eukaryota</taxon>
        <taxon>Metazoa</taxon>
        <taxon>Ecdysozoa</taxon>
        <taxon>Arthropoda</taxon>
        <taxon>Hexapoda</taxon>
        <taxon>Insecta</taxon>
        <taxon>Pterygota</taxon>
        <taxon>Neoptera</taxon>
        <taxon>Endopterygota</taxon>
        <taxon>Diptera</taxon>
        <taxon>Nematocera</taxon>
        <taxon>Culicoidea</taxon>
        <taxon>Culicidae</taxon>
        <taxon>Culicinae</taxon>
        <taxon>Aedini</taxon>
        <taxon>Aedes</taxon>
        <taxon>Stegomyia</taxon>
    </lineage>
</organism>
<protein>
    <submittedName>
        <fullName evidence="3">AAEL000269-PA</fullName>
    </submittedName>
</protein>
<feature type="region of interest" description="Disordered" evidence="2">
    <location>
        <begin position="1"/>
        <end position="20"/>
    </location>
</feature>
<dbReference type="GO" id="GO:0097484">
    <property type="term" value="P:dendrite extension"/>
    <property type="evidence" value="ECO:0007669"/>
    <property type="project" value="TreeGrafter"/>
</dbReference>
<dbReference type="InterPro" id="IPR018784">
    <property type="entry name" value="LLPH-like"/>
</dbReference>
<reference evidence="3" key="2">
    <citation type="journal article" date="2007" name="Science">
        <title>Genome sequence of Aedes aegypti, a major arbovirus vector.</title>
        <authorList>
            <person name="Nene V."/>
            <person name="Wortman J.R."/>
            <person name="Lawson D."/>
            <person name="Haas B."/>
            <person name="Kodira C."/>
            <person name="Tu Z.J."/>
            <person name="Loftus B."/>
            <person name="Xi Z."/>
            <person name="Megy K."/>
            <person name="Grabherr M."/>
            <person name="Ren Q."/>
            <person name="Zdobnov E.M."/>
            <person name="Lobo N.F."/>
            <person name="Campbell K.S."/>
            <person name="Brown S.E."/>
            <person name="Bonaldo M.F."/>
            <person name="Zhu J."/>
            <person name="Sinkins S.P."/>
            <person name="Hogenkamp D.G."/>
            <person name="Amedeo P."/>
            <person name="Arensburger P."/>
            <person name="Atkinson P.W."/>
            <person name="Bidwell S."/>
            <person name="Biedler J."/>
            <person name="Birney E."/>
            <person name="Bruggner R.V."/>
            <person name="Costas J."/>
            <person name="Coy M.R."/>
            <person name="Crabtree J."/>
            <person name="Crawford M."/>
            <person name="Debruyn B."/>
            <person name="Decaprio D."/>
            <person name="Eiglmeier K."/>
            <person name="Eisenstadt E."/>
            <person name="El-Dorry H."/>
            <person name="Gelbart W.M."/>
            <person name="Gomes S.L."/>
            <person name="Hammond M."/>
            <person name="Hannick L.I."/>
            <person name="Hogan J.R."/>
            <person name="Holmes M.H."/>
            <person name="Jaffe D."/>
            <person name="Johnston J.S."/>
            <person name="Kennedy R.C."/>
            <person name="Koo H."/>
            <person name="Kravitz S."/>
            <person name="Kriventseva E.V."/>
            <person name="Kulp D."/>
            <person name="Labutti K."/>
            <person name="Lee E."/>
            <person name="Li S."/>
            <person name="Lovin D.D."/>
            <person name="Mao C."/>
            <person name="Mauceli E."/>
            <person name="Menck C.F."/>
            <person name="Miller J.R."/>
            <person name="Montgomery P."/>
            <person name="Mori A."/>
            <person name="Nascimento A.L."/>
            <person name="Naveira H.F."/>
            <person name="Nusbaum C."/>
            <person name="O'leary S."/>
            <person name="Orvis J."/>
            <person name="Pertea M."/>
            <person name="Quesneville H."/>
            <person name="Reidenbach K.R."/>
            <person name="Rogers Y.H."/>
            <person name="Roth C.W."/>
            <person name="Schneider J.R."/>
            <person name="Schatz M."/>
            <person name="Shumway M."/>
            <person name="Stanke M."/>
            <person name="Stinson E.O."/>
            <person name="Tubio J.M."/>
            <person name="Vanzee J.P."/>
            <person name="Verjovski-Almeida S."/>
            <person name="Werner D."/>
            <person name="White O."/>
            <person name="Wyder S."/>
            <person name="Zeng Q."/>
            <person name="Zhao Q."/>
            <person name="Zhao Y."/>
            <person name="Hill C.A."/>
            <person name="Raikhel A.S."/>
            <person name="Soares M.B."/>
            <person name="Knudson D.L."/>
            <person name="Lee N.H."/>
            <person name="Galagan J."/>
            <person name="Salzberg S.L."/>
            <person name="Paulsen I.T."/>
            <person name="Dimopoulos G."/>
            <person name="Collins F.H."/>
            <person name="Birren B."/>
            <person name="Fraser-Liggett C.M."/>
            <person name="Severson D.W."/>
        </authorList>
    </citation>
    <scope>NUCLEOTIDE SEQUENCE [LARGE SCALE GENOMIC DNA]</scope>
    <source>
        <strain evidence="3">Liverpool</strain>
    </source>
</reference>
<sequence>MTARSKSRRDKNNRIRRAKNKVKELKKLKKTLGLIDEDGMDIMEKVKDITEQQKKKEEEEKIKQEAMEEIIRKETNELGLETEEYVEVEHQESKVKHKYNAKTKRDQFGQYPVWYNARKERRKQLLIEGKIKKKRGRPGRKTHFIDATCNWRGSV</sequence>
<dbReference type="OMA" id="GMDIMEK"/>
<dbReference type="Pfam" id="PF10169">
    <property type="entry name" value="LLPH"/>
    <property type="match status" value="1"/>
</dbReference>
<reference evidence="3" key="1">
    <citation type="submission" date="2005-10" db="EMBL/GenBank/DDBJ databases">
        <authorList>
            <person name="Loftus B.J."/>
            <person name="Nene V.M."/>
            <person name="Hannick L.I."/>
            <person name="Bidwell S."/>
            <person name="Haas B."/>
            <person name="Amedeo P."/>
            <person name="Orvis J."/>
            <person name="Wortman J.R."/>
            <person name="White O.R."/>
            <person name="Salzberg S."/>
            <person name="Shumway M."/>
            <person name="Koo H."/>
            <person name="Zhao Y."/>
            <person name="Holmes M."/>
            <person name="Miller J."/>
            <person name="Schatz M."/>
            <person name="Pop M."/>
            <person name="Pai G."/>
            <person name="Utterback T."/>
            <person name="Rogers Y.-H."/>
            <person name="Kravitz S."/>
            <person name="Fraser C.M."/>
        </authorList>
    </citation>
    <scope>NUCLEOTIDE SEQUENCE</scope>
    <source>
        <strain evidence="3">Liverpool</strain>
    </source>
</reference>
<evidence type="ECO:0000313" key="3">
    <source>
        <dbReference type="EMBL" id="EAT48720.1"/>
    </source>
</evidence>
<dbReference type="EMBL" id="CH477190">
    <property type="protein sequence ID" value="EAT48720.1"/>
    <property type="molecule type" value="Genomic_DNA"/>
</dbReference>
<dbReference type="GO" id="GO:0003723">
    <property type="term" value="F:RNA binding"/>
    <property type="evidence" value="ECO:0007669"/>
    <property type="project" value="TreeGrafter"/>
</dbReference>
<dbReference type="HOGENOM" id="CLU_1705718_0_0_1"/>
<dbReference type="GO" id="GO:0001099">
    <property type="term" value="F:basal RNA polymerase II transcription machinery binding"/>
    <property type="evidence" value="ECO:0007669"/>
    <property type="project" value="TreeGrafter"/>
</dbReference>
<evidence type="ECO:0000256" key="2">
    <source>
        <dbReference type="SAM" id="MobiDB-lite"/>
    </source>
</evidence>
<dbReference type="GO" id="GO:0005730">
    <property type="term" value="C:nucleolus"/>
    <property type="evidence" value="ECO:0007669"/>
    <property type="project" value="TreeGrafter"/>
</dbReference>
<comment type="similarity">
    <text evidence="1">Belongs to the learning-associated protein family.</text>
</comment>
<dbReference type="PANTHER" id="PTHR34253:SF1">
    <property type="entry name" value="PROTEIN LLP HOMOLOG"/>
    <property type="match status" value="1"/>
</dbReference>
<dbReference type="AlphaFoldDB" id="A0A1S4EVD6"/>
<dbReference type="Proteomes" id="UP000682892">
    <property type="component" value="Unassembled WGS sequence"/>
</dbReference>
<dbReference type="PANTHER" id="PTHR34253">
    <property type="entry name" value="PROTEIN LLP HOMOLOG"/>
    <property type="match status" value="1"/>
</dbReference>
<evidence type="ECO:0000256" key="1">
    <source>
        <dbReference type="ARBA" id="ARBA00034118"/>
    </source>
</evidence>
<evidence type="ECO:0000313" key="4">
    <source>
        <dbReference type="Proteomes" id="UP000682892"/>
    </source>
</evidence>
<accession>A0A1S4EVD6</accession>